<feature type="signal peptide" evidence="2">
    <location>
        <begin position="1"/>
        <end position="35"/>
    </location>
</feature>
<sequence length="152" mass="15757">MRTRMTAKRKSPGLRPGLGLGAGVLAAMLALPVWAQDGAATQDSAPNVASEDEAPQAPANASQVDHESIEKSGGVGRENAGFTAGGAQTPVDQRPNALSFDQLDVNGDGVIDEDEAVSAEQLNLFQQLNDPEAGGVTRERFEQAMGADTLAE</sequence>
<evidence type="ECO:0000313" key="3">
    <source>
        <dbReference type="EMBL" id="KAA0016933.1"/>
    </source>
</evidence>
<feature type="region of interest" description="Disordered" evidence="1">
    <location>
        <begin position="39"/>
        <end position="96"/>
    </location>
</feature>
<reference evidence="3 4" key="1">
    <citation type="submission" date="2019-08" db="EMBL/GenBank/DDBJ databases">
        <title>Bioinformatics analysis of the strain L3 and L5.</title>
        <authorList>
            <person name="Li X."/>
        </authorList>
    </citation>
    <scope>NUCLEOTIDE SEQUENCE [LARGE SCALE GENOMIC DNA]</scope>
    <source>
        <strain evidence="3 4">L3</strain>
    </source>
</reference>
<dbReference type="EMBL" id="VTPX01000009">
    <property type="protein sequence ID" value="KAA0016933.1"/>
    <property type="molecule type" value="Genomic_DNA"/>
</dbReference>
<dbReference type="Proteomes" id="UP000466024">
    <property type="component" value="Unassembled WGS sequence"/>
</dbReference>
<accession>A0A640W9K0</accession>
<evidence type="ECO:0000313" key="4">
    <source>
        <dbReference type="Proteomes" id="UP000466024"/>
    </source>
</evidence>
<protein>
    <recommendedName>
        <fullName evidence="5">EF-hand domain-containing protein</fullName>
    </recommendedName>
</protein>
<feature type="chain" id="PRO_5025015809" description="EF-hand domain-containing protein" evidence="2">
    <location>
        <begin position="36"/>
        <end position="152"/>
    </location>
</feature>
<evidence type="ECO:0008006" key="5">
    <source>
        <dbReference type="Google" id="ProtNLM"/>
    </source>
</evidence>
<proteinExistence type="predicted"/>
<dbReference type="AlphaFoldDB" id="A0A640W9K0"/>
<keyword evidence="2" id="KW-0732">Signal</keyword>
<organism evidence="3 4">
    <name type="scientific">Salinicola corii</name>
    <dbReference type="NCBI Taxonomy" id="2606937"/>
    <lineage>
        <taxon>Bacteria</taxon>
        <taxon>Pseudomonadati</taxon>
        <taxon>Pseudomonadota</taxon>
        <taxon>Gammaproteobacteria</taxon>
        <taxon>Oceanospirillales</taxon>
        <taxon>Halomonadaceae</taxon>
        <taxon>Salinicola</taxon>
    </lineage>
</organism>
<evidence type="ECO:0000256" key="1">
    <source>
        <dbReference type="SAM" id="MobiDB-lite"/>
    </source>
</evidence>
<gene>
    <name evidence="3" type="ORF">F0A16_15660</name>
</gene>
<dbReference type="RefSeq" id="WP_149436344.1">
    <property type="nucleotide sequence ID" value="NZ_VTPX01000009.1"/>
</dbReference>
<evidence type="ECO:0000256" key="2">
    <source>
        <dbReference type="SAM" id="SignalP"/>
    </source>
</evidence>
<keyword evidence="4" id="KW-1185">Reference proteome</keyword>
<name>A0A640W9K0_9GAMM</name>
<comment type="caution">
    <text evidence="3">The sequence shown here is derived from an EMBL/GenBank/DDBJ whole genome shotgun (WGS) entry which is preliminary data.</text>
</comment>